<dbReference type="InterPro" id="IPR052593">
    <property type="entry name" value="MT-associated_AKAP9-binding"/>
</dbReference>
<feature type="non-terminal residue" evidence="2">
    <location>
        <position position="1"/>
    </location>
</feature>
<organism evidence="1 2">
    <name type="scientific">Thamnophis sirtalis</name>
    <dbReference type="NCBI Taxonomy" id="35019"/>
    <lineage>
        <taxon>Eukaryota</taxon>
        <taxon>Metazoa</taxon>
        <taxon>Chordata</taxon>
        <taxon>Craniata</taxon>
        <taxon>Vertebrata</taxon>
        <taxon>Euteleostomi</taxon>
        <taxon>Lepidosauria</taxon>
        <taxon>Squamata</taxon>
        <taxon>Bifurcata</taxon>
        <taxon>Unidentata</taxon>
        <taxon>Episquamata</taxon>
        <taxon>Toxicofera</taxon>
        <taxon>Serpentes</taxon>
        <taxon>Colubroidea</taxon>
        <taxon>Colubridae</taxon>
        <taxon>Natricinae</taxon>
        <taxon>Thamnophis</taxon>
    </lineage>
</organism>
<dbReference type="GeneID" id="106554859"/>
<dbReference type="GO" id="GO:0005794">
    <property type="term" value="C:Golgi apparatus"/>
    <property type="evidence" value="ECO:0007669"/>
    <property type="project" value="TreeGrafter"/>
</dbReference>
<evidence type="ECO:0000313" key="2">
    <source>
        <dbReference type="RefSeq" id="XP_013929070.1"/>
    </source>
</evidence>
<keyword evidence="1" id="KW-1185">Reference proteome</keyword>
<dbReference type="GO" id="GO:0060090">
    <property type="term" value="F:molecular adaptor activity"/>
    <property type="evidence" value="ECO:0007669"/>
    <property type="project" value="TreeGrafter"/>
</dbReference>
<dbReference type="OrthoDB" id="10255000at2759"/>
<dbReference type="KEGG" id="tsr:106554859"/>
<sequence length="185" mass="21128">LSFSTLDSPSHCSLLTNQEICPIPSHCVWADKNGQHILGLIEDYNCLRKQITEGRKRLSKLELPLREEGDPELAVTVPLSLSATFKAVQENLEEAGRLLTLLWRVSLPMKVVHAAAYSLQDEDLKSEVYKLRRKVAEQEKKLFSMARRLYSTNQLKENMERVIMEQSSNIKIGVRGKHFLKVPID</sequence>
<dbReference type="RefSeq" id="XP_013929070.1">
    <property type="nucleotide sequence ID" value="XM_014073595.1"/>
</dbReference>
<accession>A0A6I9YZN4</accession>
<dbReference type="PANTHER" id="PTHR46501">
    <property type="entry name" value="MYOMEGALIN"/>
    <property type="match status" value="1"/>
</dbReference>
<dbReference type="GO" id="GO:0090063">
    <property type="term" value="P:positive regulation of microtubule nucleation"/>
    <property type="evidence" value="ECO:0007669"/>
    <property type="project" value="TreeGrafter"/>
</dbReference>
<name>A0A6I9YZN4_9SAUR</name>
<gene>
    <name evidence="2" type="primary">LOC106554859</name>
</gene>
<proteinExistence type="predicted"/>
<protein>
    <submittedName>
        <fullName evidence="2">CDK5 regulatory subunit-associated protein 2-like</fullName>
    </submittedName>
</protein>
<dbReference type="PANTHER" id="PTHR46501:SF7">
    <property type="entry name" value="MYOMEGALIN ISOFORM X1"/>
    <property type="match status" value="1"/>
</dbReference>
<dbReference type="AlphaFoldDB" id="A0A6I9YZN4"/>
<dbReference type="GO" id="GO:0007098">
    <property type="term" value="P:centrosome cycle"/>
    <property type="evidence" value="ECO:0007669"/>
    <property type="project" value="TreeGrafter"/>
</dbReference>
<reference evidence="2" key="1">
    <citation type="submission" date="2025-08" db="UniProtKB">
        <authorList>
            <consortium name="RefSeq"/>
        </authorList>
    </citation>
    <scope>IDENTIFICATION</scope>
    <source>
        <tissue evidence="2">Skeletal muscle</tissue>
    </source>
</reference>
<dbReference type="Proteomes" id="UP000504617">
    <property type="component" value="Unplaced"/>
</dbReference>
<dbReference type="GO" id="GO:1903358">
    <property type="term" value="P:regulation of Golgi organization"/>
    <property type="evidence" value="ECO:0007669"/>
    <property type="project" value="TreeGrafter"/>
</dbReference>
<evidence type="ECO:0000313" key="1">
    <source>
        <dbReference type="Proteomes" id="UP000504617"/>
    </source>
</evidence>
<dbReference type="GO" id="GO:0005813">
    <property type="term" value="C:centrosome"/>
    <property type="evidence" value="ECO:0007669"/>
    <property type="project" value="TreeGrafter"/>
</dbReference>